<evidence type="ECO:0000256" key="5">
    <source>
        <dbReference type="ARBA" id="ARBA00022723"/>
    </source>
</evidence>
<feature type="region of interest" description="Disordered" evidence="14">
    <location>
        <begin position="497"/>
        <end position="563"/>
    </location>
</feature>
<dbReference type="GO" id="GO:0005634">
    <property type="term" value="C:nucleus"/>
    <property type="evidence" value="ECO:0007669"/>
    <property type="project" value="UniProtKB-SubCell"/>
</dbReference>
<feature type="compositionally biased region" description="Basic and acidic residues" evidence="14">
    <location>
        <begin position="516"/>
        <end position="530"/>
    </location>
</feature>
<feature type="compositionally biased region" description="Basic and acidic residues" evidence="14">
    <location>
        <begin position="553"/>
        <end position="563"/>
    </location>
</feature>
<dbReference type="Proteomes" id="UP000245768">
    <property type="component" value="Unassembled WGS sequence"/>
</dbReference>
<feature type="compositionally biased region" description="Low complexity" evidence="14">
    <location>
        <begin position="497"/>
        <end position="515"/>
    </location>
</feature>
<gene>
    <name evidence="16" type="ORF">FA10DRAFT_283644</name>
</gene>
<evidence type="ECO:0000256" key="6">
    <source>
        <dbReference type="ARBA" id="ARBA00022771"/>
    </source>
</evidence>
<dbReference type="EMBL" id="KZ819634">
    <property type="protein sequence ID" value="PWN94036.1"/>
    <property type="molecule type" value="Genomic_DNA"/>
</dbReference>
<dbReference type="RefSeq" id="XP_025381234.1">
    <property type="nucleotide sequence ID" value="XM_025523856.1"/>
</dbReference>
<accession>A0A316YY99</accession>
<evidence type="ECO:0000313" key="17">
    <source>
        <dbReference type="Proteomes" id="UP000245768"/>
    </source>
</evidence>
<dbReference type="Gene3D" id="3.40.630.30">
    <property type="match status" value="1"/>
</dbReference>
<keyword evidence="8" id="KW-0007">Acetylation</keyword>
<keyword evidence="17" id="KW-1185">Reference proteome</keyword>
<feature type="region of interest" description="Disordered" evidence="14">
    <location>
        <begin position="1"/>
        <end position="26"/>
    </location>
</feature>
<feature type="compositionally biased region" description="Low complexity" evidence="14">
    <location>
        <begin position="56"/>
        <end position="69"/>
    </location>
</feature>
<dbReference type="Gene3D" id="1.10.10.10">
    <property type="entry name" value="Winged helix-like DNA-binding domain superfamily/Winged helix DNA-binding domain"/>
    <property type="match status" value="1"/>
</dbReference>
<dbReference type="InParanoid" id="A0A316YY99"/>
<evidence type="ECO:0000259" key="15">
    <source>
        <dbReference type="PROSITE" id="PS51726"/>
    </source>
</evidence>
<feature type="compositionally biased region" description="Basic and acidic residues" evidence="14">
    <location>
        <begin position="17"/>
        <end position="26"/>
    </location>
</feature>
<dbReference type="InterPro" id="IPR002717">
    <property type="entry name" value="HAT_MYST-type"/>
</dbReference>
<name>A0A316YY99_9BASI</name>
<evidence type="ECO:0000256" key="10">
    <source>
        <dbReference type="ARBA" id="ARBA00023163"/>
    </source>
</evidence>
<dbReference type="PANTHER" id="PTHR10615:SF219">
    <property type="entry name" value="HISTONE ACETYLTRANSFERASE KAT5"/>
    <property type="match status" value="1"/>
</dbReference>
<dbReference type="PROSITE" id="PS51726">
    <property type="entry name" value="MYST_HAT"/>
    <property type="match status" value="1"/>
</dbReference>
<evidence type="ECO:0000256" key="11">
    <source>
        <dbReference type="ARBA" id="ARBA00023242"/>
    </source>
</evidence>
<dbReference type="GeneID" id="37045772"/>
<dbReference type="Pfam" id="PF01853">
    <property type="entry name" value="MOZ_SAS"/>
    <property type="match status" value="1"/>
</dbReference>
<comment type="subcellular location">
    <subcellularLocation>
        <location evidence="1">Nucleus</location>
    </subcellularLocation>
</comment>
<evidence type="ECO:0000256" key="8">
    <source>
        <dbReference type="ARBA" id="ARBA00022990"/>
    </source>
</evidence>
<evidence type="ECO:0000256" key="7">
    <source>
        <dbReference type="ARBA" id="ARBA00022833"/>
    </source>
</evidence>
<keyword evidence="4 16" id="KW-0808">Transferase</keyword>
<evidence type="ECO:0000256" key="4">
    <source>
        <dbReference type="ARBA" id="ARBA00022679"/>
    </source>
</evidence>
<organism evidence="16 17">
    <name type="scientific">Acaromyces ingoldii</name>
    <dbReference type="NCBI Taxonomy" id="215250"/>
    <lineage>
        <taxon>Eukaryota</taxon>
        <taxon>Fungi</taxon>
        <taxon>Dikarya</taxon>
        <taxon>Basidiomycota</taxon>
        <taxon>Ustilaginomycotina</taxon>
        <taxon>Exobasidiomycetes</taxon>
        <taxon>Exobasidiales</taxon>
        <taxon>Cryptobasidiaceae</taxon>
        <taxon>Acaromyces</taxon>
    </lineage>
</organism>
<feature type="compositionally biased region" description="Polar residues" evidence="14">
    <location>
        <begin position="200"/>
        <end position="212"/>
    </location>
</feature>
<feature type="region of interest" description="Disordered" evidence="14">
    <location>
        <begin position="54"/>
        <end position="95"/>
    </location>
</feature>
<feature type="compositionally biased region" description="Low complexity" evidence="14">
    <location>
        <begin position="152"/>
        <end position="170"/>
    </location>
</feature>
<reference evidence="16 17" key="1">
    <citation type="journal article" date="2018" name="Mol. Biol. Evol.">
        <title>Broad Genomic Sampling Reveals a Smut Pathogenic Ancestry of the Fungal Clade Ustilaginomycotina.</title>
        <authorList>
            <person name="Kijpornyongpan T."/>
            <person name="Mondo S.J."/>
            <person name="Barry K."/>
            <person name="Sandor L."/>
            <person name="Lee J."/>
            <person name="Lipzen A."/>
            <person name="Pangilinan J."/>
            <person name="LaButti K."/>
            <person name="Hainaut M."/>
            <person name="Henrissat B."/>
            <person name="Grigoriev I.V."/>
            <person name="Spatafora J.W."/>
            <person name="Aime M.C."/>
        </authorList>
    </citation>
    <scope>NUCLEOTIDE SEQUENCE [LARGE SCALE GENOMIC DNA]</scope>
    <source>
        <strain evidence="16 17">MCA 4198</strain>
    </source>
</reference>
<evidence type="ECO:0000256" key="2">
    <source>
        <dbReference type="ARBA" id="ARBA00010107"/>
    </source>
</evidence>
<dbReference type="SUPFAM" id="SSF55729">
    <property type="entry name" value="Acyl-CoA N-acyltransferases (Nat)"/>
    <property type="match status" value="1"/>
</dbReference>
<dbReference type="InterPro" id="IPR016181">
    <property type="entry name" value="Acyl_CoA_acyltransferase"/>
</dbReference>
<comment type="similarity">
    <text evidence="2">Belongs to the MYST (SAS/MOZ) family.</text>
</comment>
<dbReference type="GO" id="GO:0008270">
    <property type="term" value="F:zinc ion binding"/>
    <property type="evidence" value="ECO:0007669"/>
    <property type="project" value="UniProtKB-KW"/>
</dbReference>
<dbReference type="AlphaFoldDB" id="A0A316YY99"/>
<feature type="compositionally biased region" description="Polar residues" evidence="14">
    <location>
        <begin position="539"/>
        <end position="552"/>
    </location>
</feature>
<sequence length="684" mass="73893">MDSPLPSPLTAQAGSETSRRTKEKVAKRNIDYVIHGSYEIKTWYRSPYVLEDDETTSSSASTSNGATSTMHRSDSATRGRRGGRGGHHRGEPRRSALERVASATNGGGSPHTSAQAGIVSASAPAVSGIGGALSNSAADAPALQASVDHASMPASSLPASPTASSVSSEPMQIPTAGAADTAVASTLAPTPAPSVMSPAPTASSALVNGAQQSDEPPIKNLWVCEGCFKYMRTYAGYAVHKKDCRYTHPPGRKAYQRGALIIWEVDGEKEKLYCQNLSLFGKLFIDHKTIYFDVEPFMFYVLTEATSQFDHVIGYFSKEKISYDDYNLACIITFPPYQKRNYGTLMIEFSYYLSSLTEVAGTPERPLSDLGFKGYVSFWSAVVLRTLALAYNDTAPDISPLLLPSTYNASATRHGGKLHAQNASNQQALAKERQRRACVRIRSILLGLATAHHDGPFATKRLFSSVDDGEEEAQRAKKARRASKGWAGEVPRMSSLSKLAAAGSSSSPSISTPLGKGHESTDKVERRTPDRTPAGESLMDTSPLSATSTTRETNGEVVRRATLEEEYIQQDARLDPDSDWTGYEFSQERLATATSMRTEDVAFALAELGLLWLRKKKDGEGSDKGSGGAGSTLGNQGPTIVISREAVRAAIRAKKLKVPILDETYILIDYRAEWKRQKATTESS</sequence>
<protein>
    <recommendedName>
        <fullName evidence="3">histone acetyltransferase</fullName>
        <ecNumber evidence="3">2.3.1.48</ecNumber>
    </recommendedName>
</protein>
<keyword evidence="9" id="KW-0805">Transcription regulation</keyword>
<evidence type="ECO:0000256" key="14">
    <source>
        <dbReference type="SAM" id="MobiDB-lite"/>
    </source>
</evidence>
<feature type="domain" description="MYST-type HAT" evidence="15">
    <location>
        <begin position="168"/>
        <end position="676"/>
    </location>
</feature>
<dbReference type="Gene3D" id="3.30.60.60">
    <property type="entry name" value="N-acetyl transferase-like"/>
    <property type="match status" value="1"/>
</dbReference>
<keyword evidence="11" id="KW-0539">Nucleus</keyword>
<dbReference type="InterPro" id="IPR036388">
    <property type="entry name" value="WH-like_DNA-bd_sf"/>
</dbReference>
<keyword evidence="10" id="KW-0804">Transcription</keyword>
<keyword evidence="7" id="KW-0862">Zinc</keyword>
<dbReference type="GO" id="GO:0006355">
    <property type="term" value="P:regulation of DNA-templated transcription"/>
    <property type="evidence" value="ECO:0007669"/>
    <property type="project" value="InterPro"/>
</dbReference>
<dbReference type="OrthoDB" id="787137at2759"/>
<dbReference type="FunFam" id="3.40.630.30:FF:000156">
    <property type="entry name" value="Histone acetyltransferase"/>
    <property type="match status" value="1"/>
</dbReference>
<dbReference type="InterPro" id="IPR050603">
    <property type="entry name" value="MYST_HAT"/>
</dbReference>
<keyword evidence="5" id="KW-0479">Metal-binding</keyword>
<evidence type="ECO:0000313" key="16">
    <source>
        <dbReference type="EMBL" id="PWN94036.1"/>
    </source>
</evidence>
<dbReference type="EC" id="2.3.1.48" evidence="3"/>
<dbReference type="GO" id="GO:0046972">
    <property type="term" value="F:histone H4K16 acetyltransferase activity"/>
    <property type="evidence" value="ECO:0007669"/>
    <property type="project" value="TreeGrafter"/>
</dbReference>
<feature type="active site" description="Proton donor/acceptor" evidence="13">
    <location>
        <position position="364"/>
    </location>
</feature>
<dbReference type="GO" id="GO:0035267">
    <property type="term" value="C:NuA4 histone acetyltransferase complex"/>
    <property type="evidence" value="ECO:0007669"/>
    <property type="project" value="TreeGrafter"/>
</dbReference>
<evidence type="ECO:0000256" key="3">
    <source>
        <dbReference type="ARBA" id="ARBA00013184"/>
    </source>
</evidence>
<keyword evidence="6" id="KW-0863">Zinc-finger</keyword>
<keyword evidence="12 16" id="KW-0012">Acyltransferase</keyword>
<dbReference type="PANTHER" id="PTHR10615">
    <property type="entry name" value="HISTONE ACETYLTRANSFERASE"/>
    <property type="match status" value="1"/>
</dbReference>
<evidence type="ECO:0000256" key="12">
    <source>
        <dbReference type="ARBA" id="ARBA00023315"/>
    </source>
</evidence>
<evidence type="ECO:0000256" key="1">
    <source>
        <dbReference type="ARBA" id="ARBA00004123"/>
    </source>
</evidence>
<feature type="compositionally biased region" description="Basic residues" evidence="14">
    <location>
        <begin position="78"/>
        <end position="87"/>
    </location>
</feature>
<evidence type="ECO:0000256" key="9">
    <source>
        <dbReference type="ARBA" id="ARBA00023015"/>
    </source>
</evidence>
<evidence type="ECO:0000256" key="13">
    <source>
        <dbReference type="PIRSR" id="PIRSR602717-51"/>
    </source>
</evidence>
<feature type="region of interest" description="Disordered" evidence="14">
    <location>
        <begin position="152"/>
        <end position="212"/>
    </location>
</feature>
<proteinExistence type="inferred from homology"/>
<dbReference type="STRING" id="215250.A0A316YY99"/>